<dbReference type="Proteomes" id="UP000037315">
    <property type="component" value="Unassembled WGS sequence"/>
</dbReference>
<accession>A0A0J8VJN9</accession>
<reference evidence="1 2" key="1">
    <citation type="submission" date="2015-06" db="EMBL/GenBank/DDBJ databases">
        <title>Genome sequencing of Cronobacter sp. strain DJ34 isolated from petroleum contaminated sludge of Duliajan Oil Fields, Assam, India.</title>
        <authorList>
            <person name="Pal S."/>
            <person name="Banerjee T.D."/>
            <person name="Roy A."/>
            <person name="Sar P."/>
            <person name="Kazy S.K."/>
        </authorList>
    </citation>
    <scope>NUCLEOTIDE SEQUENCE [LARGE SCALE GENOMIC DNA]</scope>
    <source>
        <strain evidence="1 2">DJ34</strain>
    </source>
</reference>
<dbReference type="EMBL" id="LFEJ01000023">
    <property type="protein sequence ID" value="KMV33401.1"/>
    <property type="molecule type" value="Genomic_DNA"/>
</dbReference>
<gene>
    <name evidence="1" type="ORF">ACH50_17260</name>
</gene>
<sequence length="88" mass="10159">MHFNFIDVFGFKYSCIFILHMTAGDLATNVRLRWTHLPIFSALTRLFRTEQKHAAGYFSFELPMLQDRGSQEIFDSCILGGVQIKNAQ</sequence>
<organism evidence="1 2">
    <name type="scientific">Franconibacter pulveris</name>
    <dbReference type="NCBI Taxonomy" id="435910"/>
    <lineage>
        <taxon>Bacteria</taxon>
        <taxon>Pseudomonadati</taxon>
        <taxon>Pseudomonadota</taxon>
        <taxon>Gammaproteobacteria</taxon>
        <taxon>Enterobacterales</taxon>
        <taxon>Enterobacteriaceae</taxon>
        <taxon>Franconibacter</taxon>
    </lineage>
</organism>
<evidence type="ECO:0000313" key="2">
    <source>
        <dbReference type="Proteomes" id="UP000037315"/>
    </source>
</evidence>
<keyword evidence="2" id="KW-1185">Reference proteome</keyword>
<protein>
    <submittedName>
        <fullName evidence="1">Uncharacterized protein</fullName>
    </submittedName>
</protein>
<name>A0A0J8VJN9_9ENTR</name>
<dbReference type="AlphaFoldDB" id="A0A0J8VJN9"/>
<comment type="caution">
    <text evidence="1">The sequence shown here is derived from an EMBL/GenBank/DDBJ whole genome shotgun (WGS) entry which is preliminary data.</text>
</comment>
<evidence type="ECO:0000313" key="1">
    <source>
        <dbReference type="EMBL" id="KMV33401.1"/>
    </source>
</evidence>
<proteinExistence type="predicted"/>